<feature type="transmembrane region" description="Helical" evidence="1">
    <location>
        <begin position="36"/>
        <end position="57"/>
    </location>
</feature>
<feature type="transmembrane region" description="Helical" evidence="1">
    <location>
        <begin position="12"/>
        <end position="29"/>
    </location>
</feature>
<dbReference type="Proteomes" id="UP001379533">
    <property type="component" value="Chromosome"/>
</dbReference>
<protein>
    <submittedName>
        <fullName evidence="2">DUF6010 family protein</fullName>
    </submittedName>
</protein>
<dbReference type="EMBL" id="CP089982">
    <property type="protein sequence ID" value="WXA94129.1"/>
    <property type="molecule type" value="Genomic_DNA"/>
</dbReference>
<sequence length="143" mass="15668">MHRGFPEHIGDYLGPVLGGLVFILCMSLVKEPARRNFNAIFVAGATGAYLSGGLGPWELLFPAVGSFVAYLGLRSHRFIGVAWLMHSAWDLVHHLFGNPIWPFMETSSFGCLILDAVIAIWFLAGAPSPFPSRITKIRLPSES</sequence>
<dbReference type="InterPro" id="IPR046052">
    <property type="entry name" value="DUF6010"/>
</dbReference>
<accession>A0ABZ2K7P9</accession>
<dbReference type="Pfam" id="PF19473">
    <property type="entry name" value="DUF6010"/>
    <property type="match status" value="1"/>
</dbReference>
<dbReference type="RefSeq" id="WP_394844731.1">
    <property type="nucleotide sequence ID" value="NZ_CP089982.1"/>
</dbReference>
<keyword evidence="1" id="KW-0472">Membrane</keyword>
<keyword evidence="3" id="KW-1185">Reference proteome</keyword>
<evidence type="ECO:0000313" key="3">
    <source>
        <dbReference type="Proteomes" id="UP001379533"/>
    </source>
</evidence>
<proteinExistence type="predicted"/>
<name>A0ABZ2K7P9_9BACT</name>
<keyword evidence="1" id="KW-1133">Transmembrane helix</keyword>
<evidence type="ECO:0000313" key="2">
    <source>
        <dbReference type="EMBL" id="WXA94129.1"/>
    </source>
</evidence>
<evidence type="ECO:0000256" key="1">
    <source>
        <dbReference type="SAM" id="Phobius"/>
    </source>
</evidence>
<keyword evidence="1" id="KW-0812">Transmembrane</keyword>
<feature type="transmembrane region" description="Helical" evidence="1">
    <location>
        <begin position="108"/>
        <end position="126"/>
    </location>
</feature>
<reference evidence="2 3" key="1">
    <citation type="submission" date="2021-12" db="EMBL/GenBank/DDBJ databases">
        <title>Discovery of the Pendulisporaceae a myxobacterial family with distinct sporulation behavior and unique specialized metabolism.</title>
        <authorList>
            <person name="Garcia R."/>
            <person name="Popoff A."/>
            <person name="Bader C.D."/>
            <person name="Loehr J."/>
            <person name="Walesch S."/>
            <person name="Walt C."/>
            <person name="Boldt J."/>
            <person name="Bunk B."/>
            <person name="Haeckl F.J.F.P.J."/>
            <person name="Gunesch A.P."/>
            <person name="Birkelbach J."/>
            <person name="Nuebel U."/>
            <person name="Pietschmann T."/>
            <person name="Bach T."/>
            <person name="Mueller R."/>
        </authorList>
    </citation>
    <scope>NUCLEOTIDE SEQUENCE [LARGE SCALE GENOMIC DNA]</scope>
    <source>
        <strain evidence="2 3">MSr12523</strain>
    </source>
</reference>
<gene>
    <name evidence="2" type="ORF">LZC95_47760</name>
</gene>
<organism evidence="2 3">
    <name type="scientific">Pendulispora brunnea</name>
    <dbReference type="NCBI Taxonomy" id="2905690"/>
    <lineage>
        <taxon>Bacteria</taxon>
        <taxon>Pseudomonadati</taxon>
        <taxon>Myxococcota</taxon>
        <taxon>Myxococcia</taxon>
        <taxon>Myxococcales</taxon>
        <taxon>Sorangiineae</taxon>
        <taxon>Pendulisporaceae</taxon>
        <taxon>Pendulispora</taxon>
    </lineage>
</organism>